<protein>
    <submittedName>
        <fullName evidence="3">Ubiquitin-like domain-containing protein</fullName>
    </submittedName>
</protein>
<dbReference type="Pfam" id="PF00240">
    <property type="entry name" value="ubiquitin"/>
    <property type="match status" value="1"/>
</dbReference>
<dbReference type="SUPFAM" id="SSF54236">
    <property type="entry name" value="Ubiquitin-like"/>
    <property type="match status" value="1"/>
</dbReference>
<dbReference type="WBParaSite" id="PSU_v2.g13694.t1">
    <property type="protein sequence ID" value="PSU_v2.g13694.t1"/>
    <property type="gene ID" value="PSU_v2.g13694"/>
</dbReference>
<dbReference type="InterPro" id="IPR000626">
    <property type="entry name" value="Ubiquitin-like_dom"/>
</dbReference>
<dbReference type="PROSITE" id="PS50053">
    <property type="entry name" value="UBIQUITIN_2"/>
    <property type="match status" value="1"/>
</dbReference>
<evidence type="ECO:0000313" key="2">
    <source>
        <dbReference type="Proteomes" id="UP000887577"/>
    </source>
</evidence>
<dbReference type="Proteomes" id="UP000887577">
    <property type="component" value="Unplaced"/>
</dbReference>
<dbReference type="AlphaFoldDB" id="A0A914Y7W6"/>
<keyword evidence="2" id="KW-1185">Reference proteome</keyword>
<feature type="domain" description="Ubiquitin-like" evidence="1">
    <location>
        <begin position="1"/>
        <end position="68"/>
    </location>
</feature>
<accession>A0A914Y7W6</accession>
<evidence type="ECO:0000259" key="1">
    <source>
        <dbReference type="PROSITE" id="PS50053"/>
    </source>
</evidence>
<proteinExistence type="predicted"/>
<reference evidence="3" key="1">
    <citation type="submission" date="2022-11" db="UniProtKB">
        <authorList>
            <consortium name="WormBaseParasite"/>
        </authorList>
    </citation>
    <scope>IDENTIFICATION</scope>
</reference>
<evidence type="ECO:0000313" key="3">
    <source>
        <dbReference type="WBParaSite" id="PSU_v2.g13694.t1"/>
    </source>
</evidence>
<dbReference type="Gene3D" id="3.10.20.90">
    <property type="entry name" value="Phosphatidylinositol 3-kinase Catalytic Subunit, Chain A, domain 1"/>
    <property type="match status" value="1"/>
</dbReference>
<name>A0A914Y7W6_9BILA</name>
<dbReference type="InterPro" id="IPR029071">
    <property type="entry name" value="Ubiquitin-like_domsf"/>
</dbReference>
<organism evidence="2 3">
    <name type="scientific">Panagrolaimus superbus</name>
    <dbReference type="NCBI Taxonomy" id="310955"/>
    <lineage>
        <taxon>Eukaryota</taxon>
        <taxon>Metazoa</taxon>
        <taxon>Ecdysozoa</taxon>
        <taxon>Nematoda</taxon>
        <taxon>Chromadorea</taxon>
        <taxon>Rhabditida</taxon>
        <taxon>Tylenchina</taxon>
        <taxon>Panagrolaimomorpha</taxon>
        <taxon>Panagrolaimoidea</taxon>
        <taxon>Panagrolaimidae</taxon>
        <taxon>Panagrolaimus</taxon>
    </lineage>
</organism>
<sequence>MMLFVKLKSGHALSVDCEENDTVETLLREISAEKSDDDIAVSHKGNVLDRSRKLSDYEIYEGAVLHEV</sequence>